<dbReference type="PANTHER" id="PTHR43205">
    <property type="entry name" value="PROSTAGLANDIN REDUCTASE"/>
    <property type="match status" value="1"/>
</dbReference>
<feature type="region of interest" description="Disordered" evidence="2">
    <location>
        <begin position="1"/>
        <end position="21"/>
    </location>
</feature>
<dbReference type="SMART" id="SM00829">
    <property type="entry name" value="PKS_ER"/>
    <property type="match status" value="1"/>
</dbReference>
<gene>
    <name evidence="4" type="ORF">SAMN04487950_0299</name>
</gene>
<dbReference type="Proteomes" id="UP000199607">
    <property type="component" value="Unassembled WGS sequence"/>
</dbReference>
<dbReference type="SUPFAM" id="SSF50129">
    <property type="entry name" value="GroES-like"/>
    <property type="match status" value="2"/>
</dbReference>
<sequence>MTESSTVPETTRQYHLAKRPTGEPDMDCFDLVEVPTPDPDANEVLVKTLYLSVDPYMRGRMRDAESYAEPWDVGEPMRAGVVGEVVESNHAGFEAGDVVVGNLLWSEYTAVDGGELTSIDPDAAPVSTALGVVGMPGRTAYFGLLDVAQPKPGDTVVVSGAAGAVGSVVGQLAREAGCRVVGFAGSDTKTEWLTEELGFDAAINYKTTEDLGEALDDATPDGVDVYFDNVGGEITDAVFGQLNVDARVAVCGQISQYNATELPTGPRKLGTLIEKRARVEGLLVGDFAPRFEEATERLAGWVADGTIQYRETVTEGFENAPDAFLGLFEGENIGKQLVKVGERSA</sequence>
<dbReference type="InterPro" id="IPR041694">
    <property type="entry name" value="ADH_N_2"/>
</dbReference>
<dbReference type="Gene3D" id="3.90.180.10">
    <property type="entry name" value="Medium-chain alcohol dehydrogenases, catalytic domain"/>
    <property type="match status" value="1"/>
</dbReference>
<evidence type="ECO:0000256" key="1">
    <source>
        <dbReference type="ARBA" id="ARBA00023002"/>
    </source>
</evidence>
<dbReference type="EMBL" id="FOTC01000001">
    <property type="protein sequence ID" value="SFK63584.1"/>
    <property type="molecule type" value="Genomic_DNA"/>
</dbReference>
<dbReference type="Pfam" id="PF16884">
    <property type="entry name" value="ADH_N_2"/>
    <property type="match status" value="1"/>
</dbReference>
<protein>
    <recommendedName>
        <fullName evidence="3">Enoyl reductase (ER) domain-containing protein</fullName>
    </recommendedName>
</protein>
<proteinExistence type="predicted"/>
<feature type="domain" description="Enoyl reductase (ER)" evidence="3">
    <location>
        <begin position="22"/>
        <end position="338"/>
    </location>
</feature>
<dbReference type="CDD" id="cd05288">
    <property type="entry name" value="PGDH"/>
    <property type="match status" value="1"/>
</dbReference>
<dbReference type="GO" id="GO:0016628">
    <property type="term" value="F:oxidoreductase activity, acting on the CH-CH group of donors, NAD or NADP as acceptor"/>
    <property type="evidence" value="ECO:0007669"/>
    <property type="project" value="InterPro"/>
</dbReference>
<keyword evidence="5" id="KW-1185">Reference proteome</keyword>
<dbReference type="InterPro" id="IPR045010">
    <property type="entry name" value="MDR_fam"/>
</dbReference>
<dbReference type="InterPro" id="IPR020843">
    <property type="entry name" value="ER"/>
</dbReference>
<dbReference type="InterPro" id="IPR036291">
    <property type="entry name" value="NAD(P)-bd_dom_sf"/>
</dbReference>
<feature type="compositionally biased region" description="Polar residues" evidence="2">
    <location>
        <begin position="1"/>
        <end position="13"/>
    </location>
</feature>
<dbReference type="Pfam" id="PF00107">
    <property type="entry name" value="ADH_zinc_N"/>
    <property type="match status" value="1"/>
</dbReference>
<name>A0A1I4B4F3_9EURY</name>
<keyword evidence="1" id="KW-0560">Oxidoreductase</keyword>
<dbReference type="PANTHER" id="PTHR43205:SF7">
    <property type="entry name" value="PROSTAGLANDIN REDUCTASE 1"/>
    <property type="match status" value="1"/>
</dbReference>
<evidence type="ECO:0000313" key="5">
    <source>
        <dbReference type="Proteomes" id="UP000199607"/>
    </source>
</evidence>
<reference evidence="5" key="1">
    <citation type="submission" date="2016-10" db="EMBL/GenBank/DDBJ databases">
        <authorList>
            <person name="Varghese N."/>
            <person name="Submissions S."/>
        </authorList>
    </citation>
    <scope>NUCLEOTIDE SEQUENCE [LARGE SCALE GENOMIC DNA]</scope>
    <source>
        <strain evidence="5">CGMCC 1.7738</strain>
    </source>
</reference>
<accession>A0A1I4B4F3</accession>
<dbReference type="AlphaFoldDB" id="A0A1I4B4F3"/>
<dbReference type="RefSeq" id="WP_089864795.1">
    <property type="nucleotide sequence ID" value="NZ_FOTC01000001.1"/>
</dbReference>
<dbReference type="InterPro" id="IPR013149">
    <property type="entry name" value="ADH-like_C"/>
</dbReference>
<dbReference type="STRING" id="553466.SAMN04487950_0299"/>
<evidence type="ECO:0000259" key="3">
    <source>
        <dbReference type="SMART" id="SM00829"/>
    </source>
</evidence>
<organism evidence="4 5">
    <name type="scientific">Halogranum rubrum</name>
    <dbReference type="NCBI Taxonomy" id="553466"/>
    <lineage>
        <taxon>Archaea</taxon>
        <taxon>Methanobacteriati</taxon>
        <taxon>Methanobacteriota</taxon>
        <taxon>Stenosarchaea group</taxon>
        <taxon>Halobacteria</taxon>
        <taxon>Halobacteriales</taxon>
        <taxon>Haloferacaceae</taxon>
    </lineage>
</organism>
<dbReference type="InterPro" id="IPR011032">
    <property type="entry name" value="GroES-like_sf"/>
</dbReference>
<dbReference type="Gene3D" id="3.40.50.720">
    <property type="entry name" value="NAD(P)-binding Rossmann-like Domain"/>
    <property type="match status" value="1"/>
</dbReference>
<dbReference type="SUPFAM" id="SSF51735">
    <property type="entry name" value="NAD(P)-binding Rossmann-fold domains"/>
    <property type="match status" value="1"/>
</dbReference>
<evidence type="ECO:0000256" key="2">
    <source>
        <dbReference type="SAM" id="MobiDB-lite"/>
    </source>
</evidence>
<dbReference type="FunFam" id="3.40.50.720:FF:000121">
    <property type="entry name" value="Prostaglandin reductase 2"/>
    <property type="match status" value="1"/>
</dbReference>
<evidence type="ECO:0000313" key="4">
    <source>
        <dbReference type="EMBL" id="SFK63584.1"/>
    </source>
</evidence>